<dbReference type="InterPro" id="IPR009012">
    <property type="entry name" value="GrpE_head"/>
</dbReference>
<sequence>MLRRIGPAAILCRGSFFATRRRCATSKKDGDSSAANTIKSKYDVLLKELEEQNKLVAELTTESLYKAAACENLRKEMREAKKIAESQATESFAKDMLEVLDALQVVARQAEEYLRQNTSLPPSQVSILAGIKLTEEFAIKALKRYGVSKICTAVGHPFDGKLEEKLYSVPSTVELKDGSVAEVVKSGYLLNGSVLRKAQVAVSEGL</sequence>
<dbReference type="Gene3D" id="2.30.22.10">
    <property type="entry name" value="Head domain of nucleotide exchange factor GrpE"/>
    <property type="match status" value="1"/>
</dbReference>
<keyword evidence="4" id="KW-0175">Coiled coil</keyword>
<dbReference type="Proteomes" id="UP000037923">
    <property type="component" value="Unassembled WGS sequence"/>
</dbReference>
<dbReference type="OrthoDB" id="201635at2759"/>
<dbReference type="OMA" id="KQAHNDA"/>
<dbReference type="PANTHER" id="PTHR21237:SF23">
    <property type="entry name" value="GRPE PROTEIN HOMOLOG, MITOCHONDRIAL"/>
    <property type="match status" value="1"/>
</dbReference>
<dbReference type="GO" id="GO:0051082">
    <property type="term" value="F:unfolded protein binding"/>
    <property type="evidence" value="ECO:0007669"/>
    <property type="project" value="TreeGrafter"/>
</dbReference>
<dbReference type="AlphaFoldDB" id="A0A0M9G604"/>
<evidence type="ECO:0000313" key="6">
    <source>
        <dbReference type="Proteomes" id="UP000037923"/>
    </source>
</evidence>
<dbReference type="PRINTS" id="PR00773">
    <property type="entry name" value="GRPEPROTEIN"/>
</dbReference>
<organism evidence="5 6">
    <name type="scientific">Leptomonas pyrrhocoris</name>
    <name type="common">Firebug parasite</name>
    <dbReference type="NCBI Taxonomy" id="157538"/>
    <lineage>
        <taxon>Eukaryota</taxon>
        <taxon>Discoba</taxon>
        <taxon>Euglenozoa</taxon>
        <taxon>Kinetoplastea</taxon>
        <taxon>Metakinetoplastina</taxon>
        <taxon>Trypanosomatida</taxon>
        <taxon>Trypanosomatidae</taxon>
        <taxon>Leishmaniinae</taxon>
        <taxon>Leptomonas</taxon>
    </lineage>
</organism>
<dbReference type="PANTHER" id="PTHR21237">
    <property type="entry name" value="GRPE PROTEIN"/>
    <property type="match status" value="1"/>
</dbReference>
<comment type="caution">
    <text evidence="5">The sequence shown here is derived from an EMBL/GenBank/DDBJ whole genome shotgun (WGS) entry which is preliminary data.</text>
</comment>
<gene>
    <name evidence="5" type="ORF">ABB37_02783</name>
</gene>
<evidence type="ECO:0000256" key="4">
    <source>
        <dbReference type="SAM" id="Coils"/>
    </source>
</evidence>
<dbReference type="Gene3D" id="3.90.20.20">
    <property type="match status" value="1"/>
</dbReference>
<dbReference type="SUPFAM" id="SSF51064">
    <property type="entry name" value="Head domain of nucleotide exchange factor GrpE"/>
    <property type="match status" value="1"/>
</dbReference>
<dbReference type="Pfam" id="PF01025">
    <property type="entry name" value="GrpE"/>
    <property type="match status" value="1"/>
</dbReference>
<dbReference type="SUPFAM" id="SSF58014">
    <property type="entry name" value="Coiled-coil domain of nucleotide exchange factor GrpE"/>
    <property type="match status" value="1"/>
</dbReference>
<dbReference type="GO" id="GO:0006457">
    <property type="term" value="P:protein folding"/>
    <property type="evidence" value="ECO:0007669"/>
    <property type="project" value="InterPro"/>
</dbReference>
<name>A0A0M9G604_LEPPY</name>
<dbReference type="GO" id="GO:0051087">
    <property type="term" value="F:protein-folding chaperone binding"/>
    <property type="evidence" value="ECO:0007669"/>
    <property type="project" value="InterPro"/>
</dbReference>
<dbReference type="HAMAP" id="MF_01151">
    <property type="entry name" value="GrpE"/>
    <property type="match status" value="1"/>
</dbReference>
<dbReference type="InterPro" id="IPR000740">
    <property type="entry name" value="GrpE"/>
</dbReference>
<dbReference type="VEuPathDB" id="TriTrypDB:LpyrH10_04_3330"/>
<evidence type="ECO:0000256" key="3">
    <source>
        <dbReference type="RuleBase" id="RU004478"/>
    </source>
</evidence>
<dbReference type="RefSeq" id="XP_015661506.1">
    <property type="nucleotide sequence ID" value="XM_015799904.1"/>
</dbReference>
<dbReference type="GO" id="GO:0000774">
    <property type="term" value="F:adenyl-nucleotide exchange factor activity"/>
    <property type="evidence" value="ECO:0007669"/>
    <property type="project" value="InterPro"/>
</dbReference>
<proteinExistence type="inferred from homology"/>
<dbReference type="GeneID" id="26903074"/>
<evidence type="ECO:0000313" key="5">
    <source>
        <dbReference type="EMBL" id="KPA83067.1"/>
    </source>
</evidence>
<reference evidence="5 6" key="1">
    <citation type="submission" date="2015-07" db="EMBL/GenBank/DDBJ databases">
        <title>High-quality genome of monoxenous trypanosomatid Leptomonas pyrrhocoris.</title>
        <authorList>
            <person name="Flegontov P."/>
            <person name="Butenko A."/>
            <person name="Firsov S."/>
            <person name="Vlcek C."/>
            <person name="Logacheva M.D."/>
            <person name="Field M."/>
            <person name="Filatov D."/>
            <person name="Flegontova O."/>
            <person name="Gerasimov E."/>
            <person name="Jackson A.P."/>
            <person name="Kelly S."/>
            <person name="Opperdoes F."/>
            <person name="O'Reilly A."/>
            <person name="Votypka J."/>
            <person name="Yurchenko V."/>
            <person name="Lukes J."/>
        </authorList>
    </citation>
    <scope>NUCLEOTIDE SEQUENCE [LARGE SCALE GENOMIC DNA]</scope>
    <source>
        <strain evidence="5">H10</strain>
    </source>
</reference>
<protein>
    <submittedName>
        <fullName evidence="5">Putative mitochondrial Co-chaperone, GrpE</fullName>
    </submittedName>
</protein>
<dbReference type="GO" id="GO:0030150">
    <property type="term" value="P:protein import into mitochondrial matrix"/>
    <property type="evidence" value="ECO:0007669"/>
    <property type="project" value="TreeGrafter"/>
</dbReference>
<dbReference type="GO" id="GO:0042803">
    <property type="term" value="F:protein homodimerization activity"/>
    <property type="evidence" value="ECO:0007669"/>
    <property type="project" value="InterPro"/>
</dbReference>
<feature type="coiled-coil region" evidence="4">
    <location>
        <begin position="42"/>
        <end position="90"/>
    </location>
</feature>
<dbReference type="EMBL" id="LGTL01000004">
    <property type="protein sequence ID" value="KPA83067.1"/>
    <property type="molecule type" value="Genomic_DNA"/>
</dbReference>
<keyword evidence="6" id="KW-1185">Reference proteome</keyword>
<comment type="similarity">
    <text evidence="1 3">Belongs to the GrpE family.</text>
</comment>
<dbReference type="GO" id="GO:0001405">
    <property type="term" value="C:PAM complex, Tim23 associated import motor"/>
    <property type="evidence" value="ECO:0007669"/>
    <property type="project" value="TreeGrafter"/>
</dbReference>
<dbReference type="InterPro" id="IPR013805">
    <property type="entry name" value="GrpE_CC"/>
</dbReference>
<evidence type="ECO:0000256" key="1">
    <source>
        <dbReference type="ARBA" id="ARBA00009054"/>
    </source>
</evidence>
<evidence type="ECO:0000256" key="2">
    <source>
        <dbReference type="ARBA" id="ARBA00023186"/>
    </source>
</evidence>
<accession>A0A0M9G604</accession>
<keyword evidence="2" id="KW-0143">Chaperone</keyword>